<gene>
    <name evidence="4" type="ORF">EXIGLDRAFT_691679</name>
</gene>
<keyword evidence="3" id="KW-0732">Signal</keyword>
<sequence length="267" mass="28591">MLSTTTAILALLFLLATAVVGELTEHACWQRNCLIRNDAGTLCFVSSANGIPPTQCEDPVVVHVLEAHINSDIGLSIAYYDQRARFLGSITWPVPSPLPFQIYVCSSGRRGDVGAYRTPGGPRARVEYAQTVVADGCYIPASANPPSEQKSNTSFLDSPVVVHMFFVLGGILTTASLVAGAVRYRASLRWILGHIGAKATRGSKRIAGAVLMSITPDTPESSPSSSLESSPSGDSDVSETSVEFVLYQSLSMPHELELQYVDRATQT</sequence>
<protein>
    <recommendedName>
        <fullName evidence="6">Autophagy-related protein 27</fullName>
    </recommendedName>
</protein>
<proteinExistence type="predicted"/>
<feature type="signal peptide" evidence="3">
    <location>
        <begin position="1"/>
        <end position="21"/>
    </location>
</feature>
<dbReference type="InParanoid" id="A0A165P492"/>
<keyword evidence="5" id="KW-1185">Reference proteome</keyword>
<feature type="region of interest" description="Disordered" evidence="1">
    <location>
        <begin position="214"/>
        <end position="240"/>
    </location>
</feature>
<dbReference type="EMBL" id="KV425892">
    <property type="protein sequence ID" value="KZW01623.1"/>
    <property type="molecule type" value="Genomic_DNA"/>
</dbReference>
<dbReference type="AlphaFoldDB" id="A0A165P492"/>
<organism evidence="4 5">
    <name type="scientific">Exidia glandulosa HHB12029</name>
    <dbReference type="NCBI Taxonomy" id="1314781"/>
    <lineage>
        <taxon>Eukaryota</taxon>
        <taxon>Fungi</taxon>
        <taxon>Dikarya</taxon>
        <taxon>Basidiomycota</taxon>
        <taxon>Agaricomycotina</taxon>
        <taxon>Agaricomycetes</taxon>
        <taxon>Auriculariales</taxon>
        <taxon>Exidiaceae</taxon>
        <taxon>Exidia</taxon>
    </lineage>
</organism>
<evidence type="ECO:0000256" key="2">
    <source>
        <dbReference type="SAM" id="Phobius"/>
    </source>
</evidence>
<feature type="chain" id="PRO_5007863705" description="Autophagy-related protein 27" evidence="3">
    <location>
        <begin position="22"/>
        <end position="267"/>
    </location>
</feature>
<accession>A0A165P492</accession>
<keyword evidence="2" id="KW-0812">Transmembrane</keyword>
<evidence type="ECO:0000313" key="5">
    <source>
        <dbReference type="Proteomes" id="UP000077266"/>
    </source>
</evidence>
<feature type="transmembrane region" description="Helical" evidence="2">
    <location>
        <begin position="160"/>
        <end position="182"/>
    </location>
</feature>
<keyword evidence="2" id="KW-0472">Membrane</keyword>
<reference evidence="4 5" key="1">
    <citation type="journal article" date="2016" name="Mol. Biol. Evol.">
        <title>Comparative Genomics of Early-Diverging Mushroom-Forming Fungi Provides Insights into the Origins of Lignocellulose Decay Capabilities.</title>
        <authorList>
            <person name="Nagy L.G."/>
            <person name="Riley R."/>
            <person name="Tritt A."/>
            <person name="Adam C."/>
            <person name="Daum C."/>
            <person name="Floudas D."/>
            <person name="Sun H."/>
            <person name="Yadav J.S."/>
            <person name="Pangilinan J."/>
            <person name="Larsson K.H."/>
            <person name="Matsuura K."/>
            <person name="Barry K."/>
            <person name="Labutti K."/>
            <person name="Kuo R."/>
            <person name="Ohm R.A."/>
            <person name="Bhattacharya S.S."/>
            <person name="Shirouzu T."/>
            <person name="Yoshinaga Y."/>
            <person name="Martin F.M."/>
            <person name="Grigoriev I.V."/>
            <person name="Hibbett D.S."/>
        </authorList>
    </citation>
    <scope>NUCLEOTIDE SEQUENCE [LARGE SCALE GENOMIC DNA]</scope>
    <source>
        <strain evidence="4 5">HHB12029</strain>
    </source>
</reference>
<keyword evidence="2" id="KW-1133">Transmembrane helix</keyword>
<evidence type="ECO:0000256" key="3">
    <source>
        <dbReference type="SAM" id="SignalP"/>
    </source>
</evidence>
<evidence type="ECO:0000256" key="1">
    <source>
        <dbReference type="SAM" id="MobiDB-lite"/>
    </source>
</evidence>
<dbReference type="OrthoDB" id="3303925at2759"/>
<name>A0A165P492_EXIGL</name>
<evidence type="ECO:0000313" key="4">
    <source>
        <dbReference type="EMBL" id="KZW01623.1"/>
    </source>
</evidence>
<dbReference type="Proteomes" id="UP000077266">
    <property type="component" value="Unassembled WGS sequence"/>
</dbReference>
<evidence type="ECO:0008006" key="6">
    <source>
        <dbReference type="Google" id="ProtNLM"/>
    </source>
</evidence>